<reference evidence="2" key="1">
    <citation type="journal article" date="2019" name="Int. J. Syst. Evol. Microbiol.">
        <title>The Global Catalogue of Microorganisms (GCM) 10K type strain sequencing project: providing services to taxonomists for standard genome sequencing and annotation.</title>
        <authorList>
            <consortium name="The Broad Institute Genomics Platform"/>
            <consortium name="The Broad Institute Genome Sequencing Center for Infectious Disease"/>
            <person name="Wu L."/>
            <person name="Ma J."/>
        </authorList>
    </citation>
    <scope>NUCLEOTIDE SEQUENCE [LARGE SCALE GENOMIC DNA]</scope>
    <source>
        <strain evidence="2">KCTC 52231</strain>
    </source>
</reference>
<keyword evidence="2" id="KW-1185">Reference proteome</keyword>
<evidence type="ECO:0000313" key="2">
    <source>
        <dbReference type="Proteomes" id="UP001595647"/>
    </source>
</evidence>
<dbReference type="Proteomes" id="UP001595647">
    <property type="component" value="Unassembled WGS sequence"/>
</dbReference>
<dbReference type="GO" id="GO:0016740">
    <property type="term" value="F:transferase activity"/>
    <property type="evidence" value="ECO:0007669"/>
    <property type="project" value="UniProtKB-KW"/>
</dbReference>
<keyword evidence="1" id="KW-0808">Transferase</keyword>
<comment type="caution">
    <text evidence="1">The sequence shown here is derived from an EMBL/GenBank/DDBJ whole genome shotgun (WGS) entry which is preliminary data.</text>
</comment>
<sequence>MTLHVLYLVHDLADPAVRRRVLMLSAGGARITLAGFRRGDNALAAVEGLRPIELGVTADGRFAQRLGAVGKACLNISSRLRGVARPDVIIARNLEMLAVANRAVTAFGGRVPIVYESLDIHRLLLRGDFVGRMLRGAEARLGQKAKLLITSSPAFVENYFRPLSGLDLPVLLLQNQVLALGNEADALPPARKRRKGDPWRIGWFGALRCSRSLAMLSALSRAMGGRVEIVLRGRPARSELRGFDGVIAAEPFMTFGGSYRNPEDLQAIYADVDFVWTIDFFEEGQNSSWLLPNRLYEGCRHGAVPIAVAGTETARFLDDRKIGFVLPDADGSGLQALFEGMNEESYRHACYAVAKQHPSLWTIKQSDCEALVRRLATLSTNTEGAAAVAVAHSHTYRDQGGLS</sequence>
<name>A0ABV7I0U9_9HYPH</name>
<accession>A0ABV7I0U9</accession>
<dbReference type="RefSeq" id="WP_182305469.1">
    <property type="nucleotide sequence ID" value="NZ_CP059896.1"/>
</dbReference>
<dbReference type="SUPFAM" id="SSF53756">
    <property type="entry name" value="UDP-Glycosyltransferase/glycogen phosphorylase"/>
    <property type="match status" value="1"/>
</dbReference>
<organism evidence="1 2">
    <name type="scientific">Ciceribacter thiooxidans</name>
    <dbReference type="NCBI Taxonomy" id="1969821"/>
    <lineage>
        <taxon>Bacteria</taxon>
        <taxon>Pseudomonadati</taxon>
        <taxon>Pseudomonadota</taxon>
        <taxon>Alphaproteobacteria</taxon>
        <taxon>Hyphomicrobiales</taxon>
        <taxon>Rhizobiaceae</taxon>
        <taxon>Ciceribacter</taxon>
    </lineage>
</organism>
<evidence type="ECO:0000313" key="1">
    <source>
        <dbReference type="EMBL" id="MFC3163141.1"/>
    </source>
</evidence>
<gene>
    <name evidence="1" type="ORF">ACFOHV_07600</name>
</gene>
<protein>
    <submittedName>
        <fullName evidence="1">Glycosyl transferase family 1</fullName>
    </submittedName>
</protein>
<proteinExistence type="predicted"/>
<dbReference type="EMBL" id="JBHRTG010000007">
    <property type="protein sequence ID" value="MFC3163141.1"/>
    <property type="molecule type" value="Genomic_DNA"/>
</dbReference>